<organism evidence="1 2">
    <name type="scientific">Ambrosiozyma monospora</name>
    <name type="common">Yeast</name>
    <name type="synonym">Endomycopsis monosporus</name>
    <dbReference type="NCBI Taxonomy" id="43982"/>
    <lineage>
        <taxon>Eukaryota</taxon>
        <taxon>Fungi</taxon>
        <taxon>Dikarya</taxon>
        <taxon>Ascomycota</taxon>
        <taxon>Saccharomycotina</taxon>
        <taxon>Pichiomycetes</taxon>
        <taxon>Pichiales</taxon>
        <taxon>Pichiaceae</taxon>
        <taxon>Ambrosiozyma</taxon>
    </lineage>
</organism>
<proteinExistence type="predicted"/>
<dbReference type="EMBL" id="BSXS01006066">
    <property type="protein sequence ID" value="GME85050.1"/>
    <property type="molecule type" value="Genomic_DNA"/>
</dbReference>
<sequence>MAVGIGRVEPANLTNNPYNIKQSAPLDTVFIQSSHQQSQHKSISLKSINSCLKTQTLISESSAQAQAHQHPCSEPPNSPTKKRHTTITPPHPHPHSYSHSRSLSIMGRNKKDNVRQTVLFDIRPRTEDRDVILLKGSAHDASSVLFSGVVVVSVLEPLTVKKFGLKLFATLKLNWEDKHKTMKGTEYVIPLNFNRVLFDFEWDSINLHEFLNQSSYTPIQDNFGTAGSGSFNNVTNPTGFTTGKVTTSNKSSATSLTSLNNNNSSSTHTNNLNSKQSSTNLVRNKSFSALGKTKSSANLSSLNLSAFTSSKSDTVTLQPGNYEFPFQAFLDGSIPESIEGLPGCSLVYRLQSTIERGRFSSSLVTKKLVHVVRTLTTDSSELSESVAVDNTWPKKVDYSITVPTRSIAIGARCSIEFTLVPLLKGLRLGSVKVRLVEYSSFAASTSTHMDERVVMSKTVPKVTVDSNGVDIWKDSEMDINGVFFRNDSLELAQDKWEVRTFLDIPDSLDKVTQDCDISRYVKVRHKLKFSVALINPDGHVSELRATLPISLFISPFIPIQAKRLDEFDDLFSGKTQNAEDLTVHYKGDEILFNNDHNRSGFVTPGARSSDNLYSAAVSEATSPVQVTTGASNSFANTQDLMAPPNYENHIYDRLYSDATIASPTASPPNGSPVQSRSQSNSNNVSSAHIAEEFKQTI</sequence>
<protein>
    <submittedName>
        <fullName evidence="1">Unnamed protein product</fullName>
    </submittedName>
</protein>
<comment type="caution">
    <text evidence="1">The sequence shown here is derived from an EMBL/GenBank/DDBJ whole genome shotgun (WGS) entry which is preliminary data.</text>
</comment>
<reference evidence="1" key="1">
    <citation type="submission" date="2023-04" db="EMBL/GenBank/DDBJ databases">
        <title>Ambrosiozyma monospora NBRC 10751.</title>
        <authorList>
            <person name="Ichikawa N."/>
            <person name="Sato H."/>
            <person name="Tonouchi N."/>
        </authorList>
    </citation>
    <scope>NUCLEOTIDE SEQUENCE</scope>
    <source>
        <strain evidence="1">NBRC 10751</strain>
    </source>
</reference>
<evidence type="ECO:0000313" key="2">
    <source>
        <dbReference type="Proteomes" id="UP001165064"/>
    </source>
</evidence>
<dbReference type="Proteomes" id="UP001165064">
    <property type="component" value="Unassembled WGS sequence"/>
</dbReference>
<accession>A0ACB5TBB8</accession>
<keyword evidence="2" id="KW-1185">Reference proteome</keyword>
<gene>
    <name evidence="1" type="ORF">Amon02_000732400</name>
</gene>
<name>A0ACB5TBB8_AMBMO</name>
<evidence type="ECO:0000313" key="1">
    <source>
        <dbReference type="EMBL" id="GME85050.1"/>
    </source>
</evidence>